<dbReference type="InterPro" id="IPR039057">
    <property type="entry name" value="Spo22/ZIP4"/>
</dbReference>
<evidence type="ECO:0000256" key="1">
    <source>
        <dbReference type="ARBA" id="ARBA00023254"/>
    </source>
</evidence>
<dbReference type="Pfam" id="PF08631">
    <property type="entry name" value="SPO22"/>
    <property type="match status" value="1"/>
</dbReference>
<keyword evidence="3" id="KW-1185">Reference proteome</keyword>
<comment type="caution">
    <text evidence="2">The sequence shown here is derived from an EMBL/GenBank/DDBJ whole genome shotgun (WGS) entry which is preliminary data.</text>
</comment>
<dbReference type="GO" id="GO:0051321">
    <property type="term" value="P:meiotic cell cycle"/>
    <property type="evidence" value="ECO:0007669"/>
    <property type="project" value="UniProtKB-KW"/>
</dbReference>
<dbReference type="GO" id="GO:0090173">
    <property type="term" value="P:regulation of synaptonemal complex assembly"/>
    <property type="evidence" value="ECO:0007669"/>
    <property type="project" value="InterPro"/>
</dbReference>
<sequence>MASLQDDLQPDQTAALTDGATELRDLMLASTPDSPLDERTLTKMEQIVDRILAPGQLVQDLQQLSSQGSNLWLQSTHLWQTGSTSEQKPNVIGRVKIIAFKLIERGMPKTARGHTHALRLAFPTARWLIENDQLDLALTFFEITAQRLDLLRSLPPAEGVISAESLAAEYYMLRSKLAWLQGRSDIADYLYAQVPSSDLISNQVDVCQLCHEIGCLAAAAYEHELAIKWLRRAIDWIDGSKNVGQVRGDGVNELAIRHKLAQEYMTLNPGKENEALINELDILKKNYGDNTAVLVLCLEVIRVSEKPDISQFIEIIRLEIPKKMRIASIEKAACNLTDRGFDGLSEPGTHAVFAIIWKHVDGIIDDYLEPYQWCKLLLNSKIFHNCSEFNKTQVQSELKCMYDKLYLFAWALLEDSEFEWAEEVIDVLRTEWKPENPQQGKKLNNPVFILDLARHACHARSPDIDADERASHYSEVQNMIHGVQVLKPDGDFEPAFNMGQIYLDHTSAIMILAIEAAIYLEDWPRVEEVFHISVHWVHDITPQQIMGLLLANEMPSIVKVFMIRRVLIICGYYLTYSSERGDAESFPYLLHVLFEACMTAEPADEKVPDDNTVLSPWFLYVQDSGYKQRFQENSEGSTYLEVAEKVLDQAITTASDENYIQSAQHLERHSDTQHEMRYDDDGNAIGAPPCTACESNPYPPEELAYLATTSFNRAMDLYSEEKDIDCKRWVEKSIRLAKLMSNAEGDGLAVLFKSKLDGLF</sequence>
<dbReference type="AlphaFoldDB" id="A0A9W9KNT5"/>
<reference evidence="2" key="2">
    <citation type="journal article" date="2023" name="IMA Fungus">
        <title>Comparative genomic study of the Penicillium genus elucidates a diverse pangenome and 15 lateral gene transfer events.</title>
        <authorList>
            <person name="Petersen C."/>
            <person name="Sorensen T."/>
            <person name="Nielsen M.R."/>
            <person name="Sondergaard T.E."/>
            <person name="Sorensen J.L."/>
            <person name="Fitzpatrick D.A."/>
            <person name="Frisvad J.C."/>
            <person name="Nielsen K.L."/>
        </authorList>
    </citation>
    <scope>NUCLEOTIDE SEQUENCE</scope>
    <source>
        <strain evidence="2">IBT 30069</strain>
    </source>
</reference>
<dbReference type="Proteomes" id="UP001149165">
    <property type="component" value="Unassembled WGS sequence"/>
</dbReference>
<dbReference type="PANTHER" id="PTHR40375:SF2">
    <property type="entry name" value="SPORULATION-SPECIFIC PROTEIN 22"/>
    <property type="match status" value="1"/>
</dbReference>
<dbReference type="OrthoDB" id="65716at2759"/>
<proteinExistence type="predicted"/>
<protein>
    <recommendedName>
        <fullName evidence="4">Tetratricopeptide-like helical</fullName>
    </recommendedName>
</protein>
<evidence type="ECO:0000313" key="2">
    <source>
        <dbReference type="EMBL" id="KAJ5113684.1"/>
    </source>
</evidence>
<dbReference type="EMBL" id="JAPQKH010000002">
    <property type="protein sequence ID" value="KAJ5113684.1"/>
    <property type="molecule type" value="Genomic_DNA"/>
</dbReference>
<organism evidence="2 3">
    <name type="scientific">Penicillium angulare</name>
    <dbReference type="NCBI Taxonomy" id="116970"/>
    <lineage>
        <taxon>Eukaryota</taxon>
        <taxon>Fungi</taxon>
        <taxon>Dikarya</taxon>
        <taxon>Ascomycota</taxon>
        <taxon>Pezizomycotina</taxon>
        <taxon>Eurotiomycetes</taxon>
        <taxon>Eurotiomycetidae</taxon>
        <taxon>Eurotiales</taxon>
        <taxon>Aspergillaceae</taxon>
        <taxon>Penicillium</taxon>
    </lineage>
</organism>
<gene>
    <name evidence="2" type="ORF">N7456_002218</name>
</gene>
<dbReference type="InterPro" id="IPR013940">
    <property type="entry name" value="Spo22/ZIP4/TEX11"/>
</dbReference>
<reference evidence="2" key="1">
    <citation type="submission" date="2022-11" db="EMBL/GenBank/DDBJ databases">
        <authorList>
            <person name="Petersen C."/>
        </authorList>
    </citation>
    <scope>NUCLEOTIDE SEQUENCE</scope>
    <source>
        <strain evidence="2">IBT 30069</strain>
    </source>
</reference>
<dbReference type="PANTHER" id="PTHR40375">
    <property type="entry name" value="SPORULATION-SPECIFIC PROTEIN 22"/>
    <property type="match status" value="1"/>
</dbReference>
<name>A0A9W9KNT5_9EURO</name>
<accession>A0A9W9KNT5</accession>
<evidence type="ECO:0000313" key="3">
    <source>
        <dbReference type="Proteomes" id="UP001149165"/>
    </source>
</evidence>
<evidence type="ECO:0008006" key="4">
    <source>
        <dbReference type="Google" id="ProtNLM"/>
    </source>
</evidence>
<keyword evidence="1" id="KW-0469">Meiosis</keyword>